<evidence type="ECO:0000313" key="7">
    <source>
        <dbReference type="EMBL" id="MXP76373.1"/>
    </source>
</evidence>
<evidence type="ECO:0000256" key="2">
    <source>
        <dbReference type="ARBA" id="ARBA00023015"/>
    </source>
</evidence>
<proteinExistence type="inferred from homology"/>
<dbReference type="PANTHER" id="PTHR43133:SF51">
    <property type="entry name" value="RNA POLYMERASE SIGMA FACTOR"/>
    <property type="match status" value="1"/>
</dbReference>
<keyword evidence="3" id="KW-0731">Sigma factor</keyword>
<protein>
    <submittedName>
        <fullName evidence="7">Sigma-70 family RNA polymerase sigma factor</fullName>
    </submittedName>
</protein>
<keyword evidence="4" id="KW-0804">Transcription</keyword>
<dbReference type="Pfam" id="PF08281">
    <property type="entry name" value="Sigma70_r4_2"/>
    <property type="match status" value="1"/>
</dbReference>
<dbReference type="EMBL" id="WUQX01000001">
    <property type="protein sequence ID" value="MXP76373.1"/>
    <property type="molecule type" value="Genomic_DNA"/>
</dbReference>
<dbReference type="PANTHER" id="PTHR43133">
    <property type="entry name" value="RNA POLYMERASE ECF-TYPE SIGMA FACTO"/>
    <property type="match status" value="1"/>
</dbReference>
<dbReference type="InterPro" id="IPR007627">
    <property type="entry name" value="RNA_pol_sigma70_r2"/>
</dbReference>
<comment type="caution">
    <text evidence="7">The sequence shown here is derived from an EMBL/GenBank/DDBJ whole genome shotgun (WGS) entry which is preliminary data.</text>
</comment>
<dbReference type="InterPro" id="IPR039425">
    <property type="entry name" value="RNA_pol_sigma-70-like"/>
</dbReference>
<dbReference type="Pfam" id="PF04542">
    <property type="entry name" value="Sigma70_r2"/>
    <property type="match status" value="1"/>
</dbReference>
<organism evidence="7 8">
    <name type="scientific">Sporofaciens musculi</name>
    <dbReference type="NCBI Taxonomy" id="2681861"/>
    <lineage>
        <taxon>Bacteria</taxon>
        <taxon>Bacillati</taxon>
        <taxon>Bacillota</taxon>
        <taxon>Clostridia</taxon>
        <taxon>Lachnospirales</taxon>
        <taxon>Lachnospiraceae</taxon>
        <taxon>Sporofaciens</taxon>
    </lineage>
</organism>
<evidence type="ECO:0000259" key="5">
    <source>
        <dbReference type="Pfam" id="PF04542"/>
    </source>
</evidence>
<feature type="domain" description="RNA polymerase sigma-70 region 2" evidence="5">
    <location>
        <begin position="20"/>
        <end position="87"/>
    </location>
</feature>
<dbReference type="SUPFAM" id="SSF88946">
    <property type="entry name" value="Sigma2 domain of RNA polymerase sigma factors"/>
    <property type="match status" value="1"/>
</dbReference>
<dbReference type="InterPro" id="IPR036388">
    <property type="entry name" value="WH-like_DNA-bd_sf"/>
</dbReference>
<dbReference type="GO" id="GO:0016987">
    <property type="term" value="F:sigma factor activity"/>
    <property type="evidence" value="ECO:0007669"/>
    <property type="project" value="UniProtKB-KW"/>
</dbReference>
<gene>
    <name evidence="7" type="ORF">GN277_13515</name>
</gene>
<evidence type="ECO:0000256" key="4">
    <source>
        <dbReference type="ARBA" id="ARBA00023163"/>
    </source>
</evidence>
<sequence length="163" mass="19540">MDVLLVKRAQRRDMEAFVDLVEKHKTGLYKVAKSYLRSEEDVADVMQETVLSVYEHLQELKNASYFKTWITRILINHCKDLLKQQKRYTVSDQLPDKADVPRDDREFYRLIGELNEDYRTIFLLYYGEGFHTREIAQILEVNENTVKSKLRRCREKLKQVLCY</sequence>
<evidence type="ECO:0000256" key="3">
    <source>
        <dbReference type="ARBA" id="ARBA00023082"/>
    </source>
</evidence>
<comment type="similarity">
    <text evidence="1">Belongs to the sigma-70 factor family. ECF subfamily.</text>
</comment>
<evidence type="ECO:0000256" key="1">
    <source>
        <dbReference type="ARBA" id="ARBA00010641"/>
    </source>
</evidence>
<evidence type="ECO:0000259" key="6">
    <source>
        <dbReference type="Pfam" id="PF08281"/>
    </source>
</evidence>
<dbReference type="InterPro" id="IPR013249">
    <property type="entry name" value="RNA_pol_sigma70_r4_t2"/>
</dbReference>
<accession>A0A7X3MH77</accession>
<evidence type="ECO:0000313" key="8">
    <source>
        <dbReference type="Proteomes" id="UP000460412"/>
    </source>
</evidence>
<dbReference type="RefSeq" id="WP_159751512.1">
    <property type="nucleotide sequence ID" value="NZ_WUQX01000001.1"/>
</dbReference>
<dbReference type="Proteomes" id="UP000460412">
    <property type="component" value="Unassembled WGS sequence"/>
</dbReference>
<dbReference type="Gene3D" id="1.10.1740.10">
    <property type="match status" value="1"/>
</dbReference>
<dbReference type="CDD" id="cd06171">
    <property type="entry name" value="Sigma70_r4"/>
    <property type="match status" value="1"/>
</dbReference>
<dbReference type="SUPFAM" id="SSF88659">
    <property type="entry name" value="Sigma3 and sigma4 domains of RNA polymerase sigma factors"/>
    <property type="match status" value="1"/>
</dbReference>
<dbReference type="InterPro" id="IPR013324">
    <property type="entry name" value="RNA_pol_sigma_r3/r4-like"/>
</dbReference>
<dbReference type="GO" id="GO:0006352">
    <property type="term" value="P:DNA-templated transcription initiation"/>
    <property type="evidence" value="ECO:0007669"/>
    <property type="project" value="InterPro"/>
</dbReference>
<feature type="domain" description="RNA polymerase sigma factor 70 region 4 type 2" evidence="6">
    <location>
        <begin position="105"/>
        <end position="157"/>
    </location>
</feature>
<keyword evidence="2" id="KW-0805">Transcription regulation</keyword>
<name>A0A7X3MH77_9FIRM</name>
<dbReference type="AlphaFoldDB" id="A0A7X3MH77"/>
<dbReference type="NCBIfam" id="TIGR02937">
    <property type="entry name" value="sigma70-ECF"/>
    <property type="match status" value="1"/>
</dbReference>
<dbReference type="GO" id="GO:0003677">
    <property type="term" value="F:DNA binding"/>
    <property type="evidence" value="ECO:0007669"/>
    <property type="project" value="InterPro"/>
</dbReference>
<dbReference type="InterPro" id="IPR013325">
    <property type="entry name" value="RNA_pol_sigma_r2"/>
</dbReference>
<reference evidence="7 8" key="1">
    <citation type="submission" date="2019-12" db="EMBL/GenBank/DDBJ databases">
        <title>Sporaefaciens musculi gen. nov., sp. nov., a novel bacterium isolated from the caecum of an obese mouse.</title>
        <authorList>
            <person name="Rasmussen T.S."/>
            <person name="Streidl T."/>
            <person name="Hitch T.C.A."/>
            <person name="Wortmann E."/>
            <person name="Deptula P."/>
            <person name="Hansen M."/>
            <person name="Nielsen D.S."/>
            <person name="Clavel T."/>
            <person name="Vogensen F.K."/>
        </authorList>
    </citation>
    <scope>NUCLEOTIDE SEQUENCE [LARGE SCALE GENOMIC DNA]</scope>
    <source>
        <strain evidence="7 8">WCA-9-b2</strain>
    </source>
</reference>
<dbReference type="InterPro" id="IPR014284">
    <property type="entry name" value="RNA_pol_sigma-70_dom"/>
</dbReference>
<keyword evidence="8" id="KW-1185">Reference proteome</keyword>
<dbReference type="Gene3D" id="1.10.10.10">
    <property type="entry name" value="Winged helix-like DNA-binding domain superfamily/Winged helix DNA-binding domain"/>
    <property type="match status" value="1"/>
</dbReference>